<protein>
    <submittedName>
        <fullName evidence="2">Uncharacterized protein</fullName>
    </submittedName>
</protein>
<proteinExistence type="predicted"/>
<feature type="transmembrane region" description="Helical" evidence="1">
    <location>
        <begin position="150"/>
        <end position="174"/>
    </location>
</feature>
<organism evidence="2">
    <name type="scientific">marine metagenome</name>
    <dbReference type="NCBI Taxonomy" id="408172"/>
    <lineage>
        <taxon>unclassified sequences</taxon>
        <taxon>metagenomes</taxon>
        <taxon>ecological metagenomes</taxon>
    </lineage>
</organism>
<keyword evidence="1" id="KW-0812">Transmembrane</keyword>
<keyword evidence="1" id="KW-1133">Transmembrane helix</keyword>
<reference evidence="2" key="1">
    <citation type="submission" date="2018-05" db="EMBL/GenBank/DDBJ databases">
        <authorList>
            <person name="Lanie J.A."/>
            <person name="Ng W.-L."/>
            <person name="Kazmierczak K.M."/>
            <person name="Andrzejewski T.M."/>
            <person name="Davidsen T.M."/>
            <person name="Wayne K.J."/>
            <person name="Tettelin H."/>
            <person name="Glass J.I."/>
            <person name="Rusch D."/>
            <person name="Podicherti R."/>
            <person name="Tsui H.-C.T."/>
            <person name="Winkler M.E."/>
        </authorList>
    </citation>
    <scope>NUCLEOTIDE SEQUENCE</scope>
</reference>
<dbReference type="EMBL" id="UINC01134025">
    <property type="protein sequence ID" value="SVD17306.1"/>
    <property type="molecule type" value="Genomic_DNA"/>
</dbReference>
<accession>A0A382T5G7</accession>
<gene>
    <name evidence="2" type="ORF">METZ01_LOCUS370160</name>
</gene>
<evidence type="ECO:0000313" key="2">
    <source>
        <dbReference type="EMBL" id="SVD17306.1"/>
    </source>
</evidence>
<sequence length="208" mass="23244">MHVMTKVTLGIGGFLLLTSVASLLIGGESISDTSWWDDDSIGDEYWTGETSTSFSEKLNWDAYYLVYVEEGYEVDIEIYEGSNGGWGYFESCEEYDDCEEYDQIPGYDYIGEINVDASDDFEIEFTENESRSVDIMIREEKVPFTTLMGMGGGLCGLCCSLLLLIIGGIMALTLKDKPKVQTTIQIDNEMVVVKDESNETLYDQDGSV</sequence>
<name>A0A382T5G7_9ZZZZ</name>
<keyword evidence="1" id="KW-0472">Membrane</keyword>
<dbReference type="AlphaFoldDB" id="A0A382T5G7"/>
<evidence type="ECO:0000256" key="1">
    <source>
        <dbReference type="SAM" id="Phobius"/>
    </source>
</evidence>